<accession>A0A0F8Z5Q7</accession>
<protein>
    <submittedName>
        <fullName evidence="1">Uncharacterized protein</fullName>
    </submittedName>
</protein>
<dbReference type="AlphaFoldDB" id="A0A0F8Z5Q7"/>
<dbReference type="EMBL" id="LAZR01065510">
    <property type="protein sequence ID" value="KKK55396.1"/>
    <property type="molecule type" value="Genomic_DNA"/>
</dbReference>
<name>A0A0F8Z5Q7_9ZZZZ</name>
<proteinExistence type="predicted"/>
<sequence length="62" mass="7121">MKNRTKFNWKCVCCGKRNIEAWRFQFDVPKCYTVEVTCQKCGKTSIIEFRLAVEAAVSVAGK</sequence>
<reference evidence="1" key="1">
    <citation type="journal article" date="2015" name="Nature">
        <title>Complex archaea that bridge the gap between prokaryotes and eukaryotes.</title>
        <authorList>
            <person name="Spang A."/>
            <person name="Saw J.H."/>
            <person name="Jorgensen S.L."/>
            <person name="Zaremba-Niedzwiedzka K."/>
            <person name="Martijn J."/>
            <person name="Lind A.E."/>
            <person name="van Eijk R."/>
            <person name="Schleper C."/>
            <person name="Guy L."/>
            <person name="Ettema T.J."/>
        </authorList>
    </citation>
    <scope>NUCLEOTIDE SEQUENCE</scope>
</reference>
<gene>
    <name evidence="1" type="ORF">LCGC14_3074960</name>
</gene>
<evidence type="ECO:0000313" key="1">
    <source>
        <dbReference type="EMBL" id="KKK55396.1"/>
    </source>
</evidence>
<comment type="caution">
    <text evidence="1">The sequence shown here is derived from an EMBL/GenBank/DDBJ whole genome shotgun (WGS) entry which is preliminary data.</text>
</comment>
<organism evidence="1">
    <name type="scientific">marine sediment metagenome</name>
    <dbReference type="NCBI Taxonomy" id="412755"/>
    <lineage>
        <taxon>unclassified sequences</taxon>
        <taxon>metagenomes</taxon>
        <taxon>ecological metagenomes</taxon>
    </lineage>
</organism>